<dbReference type="InterPro" id="IPR010290">
    <property type="entry name" value="TM_effector"/>
</dbReference>
<sequence length="431" mass="45321">MTLTAPATTHPTADAPLPAGLRGYAVLLRRNPNARNLWLAQVVSQLGDWFNTIALLGLLVELTGNPAAGNLISVAQIVPVAVASLFLTGVVADRYDRKAIMAISSLARSAIALSFLLIRTPDTAWIAYAGTIAIAIGAAFYMPAASAALPNIVARHELPVAAMLGQTTFATMLFAGAFLGGAVTTLFGREAAFMANACSFLVAAWLVWCIRANFNAQHERPALAGESTLRVLTEGLRYLKEDRYVRVYLLAKPAVAWALGGFGLFGTYSLTIYGAGDFGTALLFAGRGIGAFISPLLVSGAAALQDARRLHRFIVAGMGLVILGYFLFAFTRSPLAGMLCAGIAHWGNAWAMTLSGLIVQAHTPDYVRGRVLALDNVGWAVVSALSNLIVAVVAMQFTPQAGVLLAVALTVVSVLGWLAGARPTTQPPRSA</sequence>
<feature type="transmembrane region" description="Helical" evidence="7">
    <location>
        <begin position="247"/>
        <end position="266"/>
    </location>
</feature>
<keyword evidence="2" id="KW-0813">Transport</keyword>
<feature type="transmembrane region" description="Helical" evidence="7">
    <location>
        <begin position="99"/>
        <end position="118"/>
    </location>
</feature>
<dbReference type="EMBL" id="PGTN01000073">
    <property type="protein sequence ID" value="PJF47027.1"/>
    <property type="molecule type" value="Genomic_DNA"/>
</dbReference>
<dbReference type="Gene3D" id="1.20.1250.20">
    <property type="entry name" value="MFS general substrate transporter like domains"/>
    <property type="match status" value="1"/>
</dbReference>
<feature type="transmembrane region" description="Helical" evidence="7">
    <location>
        <begin position="278"/>
        <end position="298"/>
    </location>
</feature>
<feature type="transmembrane region" description="Helical" evidence="7">
    <location>
        <begin position="71"/>
        <end position="92"/>
    </location>
</feature>
<feature type="transmembrane region" description="Helical" evidence="7">
    <location>
        <begin position="310"/>
        <end position="330"/>
    </location>
</feature>
<evidence type="ECO:0000256" key="1">
    <source>
        <dbReference type="ARBA" id="ARBA00004651"/>
    </source>
</evidence>
<dbReference type="GO" id="GO:0005886">
    <property type="term" value="C:plasma membrane"/>
    <property type="evidence" value="ECO:0007669"/>
    <property type="project" value="UniProtKB-SubCell"/>
</dbReference>
<keyword evidence="3" id="KW-1003">Cell membrane</keyword>
<evidence type="ECO:0000256" key="3">
    <source>
        <dbReference type="ARBA" id="ARBA00022475"/>
    </source>
</evidence>
<evidence type="ECO:0000256" key="5">
    <source>
        <dbReference type="ARBA" id="ARBA00022989"/>
    </source>
</evidence>
<protein>
    <recommendedName>
        <fullName evidence="10">MFS transporter</fullName>
    </recommendedName>
</protein>
<dbReference type="Proteomes" id="UP000230790">
    <property type="component" value="Unassembled WGS sequence"/>
</dbReference>
<evidence type="ECO:0008006" key="10">
    <source>
        <dbReference type="Google" id="ProtNLM"/>
    </source>
</evidence>
<evidence type="ECO:0000256" key="2">
    <source>
        <dbReference type="ARBA" id="ARBA00022448"/>
    </source>
</evidence>
<dbReference type="PANTHER" id="PTHR43266:SF2">
    <property type="entry name" value="MAJOR FACILITATOR SUPERFAMILY (MFS) PROFILE DOMAIN-CONTAINING PROTEIN"/>
    <property type="match status" value="1"/>
</dbReference>
<dbReference type="AlphaFoldDB" id="A0A2M8QB52"/>
<evidence type="ECO:0000256" key="6">
    <source>
        <dbReference type="ARBA" id="ARBA00023136"/>
    </source>
</evidence>
<feature type="transmembrane region" description="Helical" evidence="7">
    <location>
        <begin position="401"/>
        <end position="420"/>
    </location>
</feature>
<feature type="transmembrane region" description="Helical" evidence="7">
    <location>
        <begin position="37"/>
        <end position="59"/>
    </location>
</feature>
<name>A0A2M8QB52_9CHLR</name>
<accession>A0A2M8QB52</accession>
<keyword evidence="4 7" id="KW-0812">Transmembrane</keyword>
<comment type="caution">
    <text evidence="8">The sequence shown here is derived from an EMBL/GenBank/DDBJ whole genome shotgun (WGS) entry which is preliminary data.</text>
</comment>
<feature type="transmembrane region" description="Helical" evidence="7">
    <location>
        <begin position="160"/>
        <end position="179"/>
    </location>
</feature>
<feature type="transmembrane region" description="Helical" evidence="7">
    <location>
        <begin position="371"/>
        <end position="395"/>
    </location>
</feature>
<evidence type="ECO:0000256" key="7">
    <source>
        <dbReference type="SAM" id="Phobius"/>
    </source>
</evidence>
<dbReference type="InterPro" id="IPR036259">
    <property type="entry name" value="MFS_trans_sf"/>
</dbReference>
<gene>
    <name evidence="8" type="ORF">CUN48_10765</name>
</gene>
<keyword evidence="5 7" id="KW-1133">Transmembrane helix</keyword>
<evidence type="ECO:0000313" key="8">
    <source>
        <dbReference type="EMBL" id="PJF47027.1"/>
    </source>
</evidence>
<keyword evidence="6 7" id="KW-0472">Membrane</keyword>
<evidence type="ECO:0000313" key="9">
    <source>
        <dbReference type="Proteomes" id="UP000230790"/>
    </source>
</evidence>
<proteinExistence type="predicted"/>
<dbReference type="SUPFAM" id="SSF103473">
    <property type="entry name" value="MFS general substrate transporter"/>
    <property type="match status" value="1"/>
</dbReference>
<feature type="transmembrane region" description="Helical" evidence="7">
    <location>
        <begin position="124"/>
        <end position="148"/>
    </location>
</feature>
<comment type="subcellular location">
    <subcellularLocation>
        <location evidence="1">Cell membrane</location>
        <topology evidence="1">Multi-pass membrane protein</topology>
    </subcellularLocation>
</comment>
<feature type="transmembrane region" description="Helical" evidence="7">
    <location>
        <begin position="191"/>
        <end position="210"/>
    </location>
</feature>
<evidence type="ECO:0000256" key="4">
    <source>
        <dbReference type="ARBA" id="ARBA00022692"/>
    </source>
</evidence>
<dbReference type="CDD" id="cd06173">
    <property type="entry name" value="MFS_MefA_like"/>
    <property type="match status" value="1"/>
</dbReference>
<feature type="transmembrane region" description="Helical" evidence="7">
    <location>
        <begin position="336"/>
        <end position="359"/>
    </location>
</feature>
<dbReference type="Pfam" id="PF05977">
    <property type="entry name" value="MFS_3"/>
    <property type="match status" value="1"/>
</dbReference>
<dbReference type="PANTHER" id="PTHR43266">
    <property type="entry name" value="MACROLIDE-EFFLUX PROTEIN"/>
    <property type="match status" value="1"/>
</dbReference>
<reference evidence="8 9" key="1">
    <citation type="submission" date="2017-11" db="EMBL/GenBank/DDBJ databases">
        <title>Evolution of Phototrophy in the Chloroflexi Phylum Driven by Horizontal Gene Transfer.</title>
        <authorList>
            <person name="Ward L.M."/>
            <person name="Hemp J."/>
            <person name="Shih P.M."/>
            <person name="Mcglynn S.E."/>
            <person name="Fischer W."/>
        </authorList>
    </citation>
    <scope>NUCLEOTIDE SEQUENCE [LARGE SCALE GENOMIC DNA]</scope>
    <source>
        <strain evidence="8">JP3_7</strain>
    </source>
</reference>
<organism evidence="8 9">
    <name type="scientific">Candidatus Thermofonsia Clade 3 bacterium</name>
    <dbReference type="NCBI Taxonomy" id="2364212"/>
    <lineage>
        <taxon>Bacteria</taxon>
        <taxon>Bacillati</taxon>
        <taxon>Chloroflexota</taxon>
        <taxon>Candidatus Thermofontia</taxon>
        <taxon>Candidatus Thermofonsia Clade 3</taxon>
    </lineage>
</organism>